<accession>A0A9D0ZNG3</accession>
<feature type="transmembrane region" description="Helical" evidence="1">
    <location>
        <begin position="31"/>
        <end position="48"/>
    </location>
</feature>
<comment type="caution">
    <text evidence="3">The sequence shown here is derived from an EMBL/GenBank/DDBJ whole genome shotgun (WGS) entry which is preliminary data.</text>
</comment>
<dbReference type="InterPro" id="IPR025588">
    <property type="entry name" value="YcxB-like_C"/>
</dbReference>
<keyword evidence="1" id="KW-0812">Transmembrane</keyword>
<dbReference type="Proteomes" id="UP000824260">
    <property type="component" value="Unassembled WGS sequence"/>
</dbReference>
<feature type="transmembrane region" description="Helical" evidence="1">
    <location>
        <begin position="54"/>
        <end position="70"/>
    </location>
</feature>
<evidence type="ECO:0000256" key="1">
    <source>
        <dbReference type="SAM" id="Phobius"/>
    </source>
</evidence>
<reference evidence="3" key="2">
    <citation type="journal article" date="2021" name="PeerJ">
        <title>Extensive microbial diversity within the chicken gut microbiome revealed by metagenomics and culture.</title>
        <authorList>
            <person name="Gilroy R."/>
            <person name="Ravi A."/>
            <person name="Getino M."/>
            <person name="Pursley I."/>
            <person name="Horton D.L."/>
            <person name="Alikhan N.F."/>
            <person name="Baker D."/>
            <person name="Gharbi K."/>
            <person name="Hall N."/>
            <person name="Watson M."/>
            <person name="Adriaenssens E.M."/>
            <person name="Foster-Nyarko E."/>
            <person name="Jarju S."/>
            <person name="Secka A."/>
            <person name="Antonio M."/>
            <person name="Oren A."/>
            <person name="Chaudhuri R.R."/>
            <person name="La Ragione R."/>
            <person name="Hildebrand F."/>
            <person name="Pallen M.J."/>
        </authorList>
    </citation>
    <scope>NUCLEOTIDE SEQUENCE</scope>
    <source>
        <strain evidence="3">ChiSjej6B24-2974</strain>
    </source>
</reference>
<organism evidence="3 4">
    <name type="scientific">Candidatus Pullichristensenella stercorigallinarum</name>
    <dbReference type="NCBI Taxonomy" id="2840909"/>
    <lineage>
        <taxon>Bacteria</taxon>
        <taxon>Bacillati</taxon>
        <taxon>Bacillota</taxon>
        <taxon>Clostridia</taxon>
        <taxon>Candidatus Pullichristensenella</taxon>
    </lineage>
</organism>
<evidence type="ECO:0000313" key="4">
    <source>
        <dbReference type="Proteomes" id="UP000824260"/>
    </source>
</evidence>
<dbReference type="Pfam" id="PF14317">
    <property type="entry name" value="YcxB"/>
    <property type="match status" value="1"/>
</dbReference>
<sequence>MEPKFVARAKPTMEGMRALVRAAYGRRLRSRVIASALVAALAVGFLFWSGVKPFSLVILALACAFLWFFARAQGRMAQKLLAASPNQALETEFRFMDDALYTQNSEEAGKTEYSAIARVWETKDHFAFYMTNGSAFAIPKSGFARGDVSRFGGFMQKVTGKETVRA</sequence>
<name>A0A9D0ZNG3_9FIRM</name>
<evidence type="ECO:0000313" key="3">
    <source>
        <dbReference type="EMBL" id="HIQ83665.1"/>
    </source>
</evidence>
<feature type="domain" description="YcxB-like C-terminal" evidence="2">
    <location>
        <begin position="95"/>
        <end position="152"/>
    </location>
</feature>
<gene>
    <name evidence="3" type="ORF">IAA52_11255</name>
</gene>
<evidence type="ECO:0000259" key="2">
    <source>
        <dbReference type="Pfam" id="PF14317"/>
    </source>
</evidence>
<keyword evidence="1" id="KW-0472">Membrane</keyword>
<proteinExistence type="predicted"/>
<protein>
    <submittedName>
        <fullName evidence="3">YcxB family protein</fullName>
    </submittedName>
</protein>
<dbReference type="AlphaFoldDB" id="A0A9D0ZNG3"/>
<reference evidence="3" key="1">
    <citation type="submission" date="2020-10" db="EMBL/GenBank/DDBJ databases">
        <authorList>
            <person name="Gilroy R."/>
        </authorList>
    </citation>
    <scope>NUCLEOTIDE SEQUENCE</scope>
    <source>
        <strain evidence="3">ChiSjej6B24-2974</strain>
    </source>
</reference>
<dbReference type="EMBL" id="DVFZ01000104">
    <property type="protein sequence ID" value="HIQ83665.1"/>
    <property type="molecule type" value="Genomic_DNA"/>
</dbReference>
<keyword evidence="1" id="KW-1133">Transmembrane helix</keyword>